<gene>
    <name evidence="1" type="ORF">NM686_004395</name>
</gene>
<accession>A0ABY7GMN1</accession>
<reference evidence="1" key="1">
    <citation type="submission" date="2022-11" db="EMBL/GenBank/DDBJ databases">
        <title>Methylomonas rapida sp. nov., Carotenoid-Producing Obligate Methanotrophs with High Growth Characteristics and Biotechnological Potential.</title>
        <authorList>
            <person name="Tikhonova E.N."/>
            <person name="Suleimanov R.Z."/>
            <person name="Miroshnikov K."/>
            <person name="Oshkin I.Y."/>
            <person name="Belova S.E."/>
            <person name="Danilova O.V."/>
            <person name="Ashikhmin A."/>
            <person name="Konopkin A."/>
            <person name="But S.Y."/>
            <person name="Khmelenina V.N."/>
            <person name="Kuznetsov N."/>
            <person name="Pimenov N.V."/>
            <person name="Dedysh S.N."/>
        </authorList>
    </citation>
    <scope>NUCLEOTIDE SEQUENCE</scope>
    <source>
        <strain evidence="1">MP1</strain>
    </source>
</reference>
<name>A0ABY7GMN1_9GAMM</name>
<dbReference type="NCBIfam" id="TIGR03694">
    <property type="entry name" value="exosort_acyl"/>
    <property type="match status" value="1"/>
</dbReference>
<keyword evidence="2" id="KW-1185">Reference proteome</keyword>
<dbReference type="GO" id="GO:0016746">
    <property type="term" value="F:acyltransferase activity"/>
    <property type="evidence" value="ECO:0007669"/>
    <property type="project" value="UniProtKB-KW"/>
</dbReference>
<dbReference type="Pfam" id="PF13444">
    <property type="entry name" value="Acetyltransf_5"/>
    <property type="match status" value="1"/>
</dbReference>
<protein>
    <submittedName>
        <fullName evidence="1">PEP-CTERM/exosortase system-associated acyltransferase</fullName>
    </submittedName>
</protein>
<dbReference type="RefSeq" id="WP_255186668.1">
    <property type="nucleotide sequence ID" value="NZ_CP113517.1"/>
</dbReference>
<dbReference type="Proteomes" id="UP001162780">
    <property type="component" value="Chromosome"/>
</dbReference>
<dbReference type="Gene3D" id="3.40.630.30">
    <property type="match status" value="1"/>
</dbReference>
<keyword evidence="1" id="KW-0012">Acyltransferase</keyword>
<dbReference type="InterPro" id="IPR022484">
    <property type="entry name" value="PEP-CTERM/exosrtase_acylTfrase"/>
</dbReference>
<evidence type="ECO:0000313" key="2">
    <source>
        <dbReference type="Proteomes" id="UP001162780"/>
    </source>
</evidence>
<dbReference type="SUPFAM" id="SSF55729">
    <property type="entry name" value="Acyl-CoA N-acyltransferases (Nat)"/>
    <property type="match status" value="1"/>
</dbReference>
<evidence type="ECO:0000313" key="1">
    <source>
        <dbReference type="EMBL" id="WAR45759.1"/>
    </source>
</evidence>
<organism evidence="1 2">
    <name type="scientific">Methylomonas rapida</name>
    <dbReference type="NCBI Taxonomy" id="2963939"/>
    <lineage>
        <taxon>Bacteria</taxon>
        <taxon>Pseudomonadati</taxon>
        <taxon>Pseudomonadota</taxon>
        <taxon>Gammaproteobacteria</taxon>
        <taxon>Methylococcales</taxon>
        <taxon>Methylococcaceae</taxon>
        <taxon>Methylomonas</taxon>
    </lineage>
</organism>
<keyword evidence="1" id="KW-0808">Transferase</keyword>
<dbReference type="InterPro" id="IPR016181">
    <property type="entry name" value="Acyl_CoA_acyltransferase"/>
</dbReference>
<dbReference type="EMBL" id="CP113517">
    <property type="protein sequence ID" value="WAR45759.1"/>
    <property type="molecule type" value="Genomic_DNA"/>
</dbReference>
<proteinExistence type="predicted"/>
<sequence>MNSEPNLSLTESFERYFRVELAVSEAQKRQVFGIRYRVYCEEFKYEPTDHFPEQLEIDEYDQFSRHCLIVHRSTGTPAGCVRLVPALGECDVDPLPLEKYCRTSLDWGYIENLKLDRNTVCEISRLAVDGAFRRRTGESLTRFGQINGLTIDAQEQRSFSLIAVACFLAATALTVMDGRTNVFAMMEPFLPRLMHRSGIDFQRVGKDMDYHGIRAPYFITSQSALNNMHSDLACLYQWIQESLKTNIP</sequence>